<dbReference type="Proteomes" id="UP000712570">
    <property type="component" value="Unassembled WGS sequence"/>
</dbReference>
<dbReference type="EMBL" id="JAAOLX010000004">
    <property type="protein sequence ID" value="NHQ86234.1"/>
    <property type="molecule type" value="Genomic_DNA"/>
</dbReference>
<proteinExistence type="inferred from homology"/>
<feature type="region of interest" description="Disordered" evidence="2">
    <location>
        <begin position="377"/>
        <end position="399"/>
    </location>
</feature>
<organism evidence="3 4">
    <name type="scientific">Iodobacter violaceini</name>
    <dbReference type="NCBI Taxonomy" id="3044271"/>
    <lineage>
        <taxon>Bacteria</taxon>
        <taxon>Pseudomonadati</taxon>
        <taxon>Pseudomonadota</taxon>
        <taxon>Betaproteobacteria</taxon>
        <taxon>Neisseriales</taxon>
        <taxon>Chitinibacteraceae</taxon>
        <taxon>Iodobacter</taxon>
    </lineage>
</organism>
<evidence type="ECO:0000256" key="2">
    <source>
        <dbReference type="SAM" id="MobiDB-lite"/>
    </source>
</evidence>
<dbReference type="PANTHER" id="PTHR38432:SF1">
    <property type="entry name" value="TELA-LIKE PROTEIN SAOUHSC_01408"/>
    <property type="match status" value="1"/>
</dbReference>
<evidence type="ECO:0000313" key="4">
    <source>
        <dbReference type="Proteomes" id="UP000712570"/>
    </source>
</evidence>
<feature type="compositionally biased region" description="Polar residues" evidence="2">
    <location>
        <begin position="386"/>
        <end position="399"/>
    </location>
</feature>
<gene>
    <name evidence="3" type="ORF">HA050_08905</name>
</gene>
<evidence type="ECO:0000313" key="3">
    <source>
        <dbReference type="EMBL" id="NHQ86234.1"/>
    </source>
</evidence>
<protein>
    <submittedName>
        <fullName evidence="3">Toxic anion resistance protein</fullName>
    </submittedName>
</protein>
<evidence type="ECO:0000256" key="1">
    <source>
        <dbReference type="ARBA" id="ARBA00005541"/>
    </source>
</evidence>
<accession>A0ABX0KW27</accession>
<name>A0ABX0KW27_9NEIS</name>
<keyword evidence="4" id="KW-1185">Reference proteome</keyword>
<sequence length="399" mass="43446">MSDTLQPPEALVLTPPEVVIAVPAERAPEMAPLSSELKSKVEEQVSRFVSALVAEDVSSDSFKQKLDAAFHLGREEISQAAGLMTGRFMDRNLAGVEDSAAFKAIGALRSQLDELNPGKQGDLLSENKILGLIPFGNKLKAYFRKFQSAGTQLNTALQQVHAARDDMLKDATEIETIKQKLWDAMQKLGAAIHFARELDQRLAGEVERLKTSDAERARALEQEVLFYARQNVSDMQTQMAVTVNGYMAMEILKKTGREMANGCSRVATTGMSALAVATTVARATGNQIEVMNMLQGVSGTIGDLIEQSGKALNTHVQKTGEFASSPLIGIERIQSMFDQSFAAMDAMDKFRSEAIGVMGKNNELIRQQIERAQTYVDRAQGESVRPSLSSSTSDGPVKL</sequence>
<dbReference type="RefSeq" id="WP_166824811.1">
    <property type="nucleotide sequence ID" value="NZ_JAAOLX010000004.1"/>
</dbReference>
<dbReference type="PANTHER" id="PTHR38432">
    <property type="entry name" value="TELA-LIKE PROTEIN SAOUHSC_01408"/>
    <property type="match status" value="1"/>
</dbReference>
<comment type="similarity">
    <text evidence="1">Belongs to the TelA family.</text>
</comment>
<comment type="caution">
    <text evidence="3">The sequence shown here is derived from an EMBL/GenBank/DDBJ whole genome shotgun (WGS) entry which is preliminary data.</text>
</comment>
<reference evidence="3 4" key="1">
    <citation type="submission" date="2020-03" db="EMBL/GenBank/DDBJ databases">
        <title>Draft genome sequence of environmentally isolated violet-colored cultures.</title>
        <authorList>
            <person name="Wilson H.S."/>
        </authorList>
    </citation>
    <scope>NUCLEOTIDE SEQUENCE [LARGE SCALE GENOMIC DNA]</scope>
    <source>
        <strain evidence="3 4">HSC-16F04</strain>
    </source>
</reference>
<dbReference type="Pfam" id="PF05816">
    <property type="entry name" value="TelA"/>
    <property type="match status" value="1"/>
</dbReference>
<dbReference type="InterPro" id="IPR008863">
    <property type="entry name" value="Toxic_anion-R_TelA"/>
</dbReference>